<evidence type="ECO:0000256" key="2">
    <source>
        <dbReference type="ARBA" id="ARBA00007230"/>
    </source>
</evidence>
<evidence type="ECO:0000256" key="1">
    <source>
        <dbReference type="ARBA" id="ARBA00004141"/>
    </source>
</evidence>
<accession>A0A8C6MEX3</accession>
<reference evidence="7" key="1">
    <citation type="submission" date="2025-08" db="UniProtKB">
        <authorList>
            <consortium name="Ensembl"/>
        </authorList>
    </citation>
    <scope>IDENTIFICATION</scope>
</reference>
<keyword evidence="8" id="KW-1185">Reference proteome</keyword>
<name>A0A8C6MEX3_NOTFU</name>
<comment type="similarity">
    <text evidence="2">Belongs to the NIPA family.</text>
</comment>
<reference evidence="7" key="2">
    <citation type="submission" date="2025-09" db="UniProtKB">
        <authorList>
            <consortium name="Ensembl"/>
        </authorList>
    </citation>
    <scope>IDENTIFICATION</scope>
</reference>
<dbReference type="Ensembl" id="ENSNFUT00015033422.1">
    <property type="protein sequence ID" value="ENSNFUP00015031981.1"/>
    <property type="gene ID" value="ENSNFUG00015015645.1"/>
</dbReference>
<dbReference type="AlphaFoldDB" id="A0A8C6MEX3"/>
<dbReference type="Proteomes" id="UP000694548">
    <property type="component" value="Unassembled WGS sequence"/>
</dbReference>
<keyword evidence="5 6" id="KW-0472">Membrane</keyword>
<dbReference type="InterPro" id="IPR008521">
    <property type="entry name" value="Mg_trans_NIPA"/>
</dbReference>
<evidence type="ECO:0000313" key="7">
    <source>
        <dbReference type="Ensembl" id="ENSNFUP00015031981.1"/>
    </source>
</evidence>
<comment type="subcellular location">
    <subcellularLocation>
        <location evidence="1">Membrane</location>
        <topology evidence="1">Multi-pass membrane protein</topology>
    </subcellularLocation>
</comment>
<evidence type="ECO:0000256" key="4">
    <source>
        <dbReference type="ARBA" id="ARBA00022989"/>
    </source>
</evidence>
<dbReference type="Pfam" id="PF05653">
    <property type="entry name" value="Mg_trans_NIPA"/>
    <property type="match status" value="1"/>
</dbReference>
<evidence type="ECO:0000256" key="3">
    <source>
        <dbReference type="ARBA" id="ARBA00022692"/>
    </source>
</evidence>
<evidence type="ECO:0000313" key="8">
    <source>
        <dbReference type="Proteomes" id="UP000694548"/>
    </source>
</evidence>
<dbReference type="GO" id="GO:0016020">
    <property type="term" value="C:membrane"/>
    <property type="evidence" value="ECO:0007669"/>
    <property type="project" value="UniProtKB-SubCell"/>
</dbReference>
<feature type="transmembrane region" description="Helical" evidence="6">
    <location>
        <begin position="12"/>
        <end position="32"/>
    </location>
</feature>
<evidence type="ECO:0000256" key="5">
    <source>
        <dbReference type="ARBA" id="ARBA00023136"/>
    </source>
</evidence>
<protein>
    <submittedName>
        <fullName evidence="7">Uncharacterized protein</fullName>
    </submittedName>
</protein>
<organism evidence="7 8">
    <name type="scientific">Nothobranchius furzeri</name>
    <name type="common">Turquoise killifish</name>
    <dbReference type="NCBI Taxonomy" id="105023"/>
    <lineage>
        <taxon>Eukaryota</taxon>
        <taxon>Metazoa</taxon>
        <taxon>Chordata</taxon>
        <taxon>Craniata</taxon>
        <taxon>Vertebrata</taxon>
        <taxon>Euteleostomi</taxon>
        <taxon>Actinopterygii</taxon>
        <taxon>Neopterygii</taxon>
        <taxon>Teleostei</taxon>
        <taxon>Neoteleostei</taxon>
        <taxon>Acanthomorphata</taxon>
        <taxon>Ovalentaria</taxon>
        <taxon>Atherinomorphae</taxon>
        <taxon>Cyprinodontiformes</taxon>
        <taxon>Nothobranchiidae</taxon>
        <taxon>Nothobranchius</taxon>
    </lineage>
</organism>
<sequence>MLPPGVQSSYNAWLGLSLALLSAFLIGGSVILKKKALLRLASNGHTRAGDGGHGYLKDGLWWGGLLTSNKSDCTTSRSSRARCIRSAPPKAFVTKKSCSSSREYFYSVSNDVCGESA</sequence>
<dbReference type="GO" id="GO:0015095">
    <property type="term" value="F:magnesium ion transmembrane transporter activity"/>
    <property type="evidence" value="ECO:0007669"/>
    <property type="project" value="InterPro"/>
</dbReference>
<keyword evidence="4 6" id="KW-1133">Transmembrane helix</keyword>
<proteinExistence type="inferred from homology"/>
<dbReference type="GeneTree" id="ENSGT00940000159087"/>
<keyword evidence="3 6" id="KW-0812">Transmembrane</keyword>
<evidence type="ECO:0000256" key="6">
    <source>
        <dbReference type="SAM" id="Phobius"/>
    </source>
</evidence>